<dbReference type="Proteomes" id="UP000698752">
    <property type="component" value="Unassembled WGS sequence"/>
</dbReference>
<dbReference type="InterPro" id="IPR001509">
    <property type="entry name" value="Epimerase_deHydtase"/>
</dbReference>
<dbReference type="EMBL" id="JAAEDI010000054">
    <property type="protein sequence ID" value="MBR0653424.1"/>
    <property type="molecule type" value="Genomic_DNA"/>
</dbReference>
<name>A0ABS5EQX9_9PROT</name>
<reference evidence="3" key="1">
    <citation type="journal article" date="2021" name="Syst. Appl. Microbiol.">
        <title>Roseomonas hellenica sp. nov., isolated from roots of wild-growing Alkanna tinctoria.</title>
        <authorList>
            <person name="Rat A."/>
            <person name="Naranjo H.D."/>
            <person name="Lebbe L."/>
            <person name="Cnockaert M."/>
            <person name="Krigas N."/>
            <person name="Grigoriadou K."/>
            <person name="Maloupa E."/>
            <person name="Willems A."/>
        </authorList>
    </citation>
    <scope>NUCLEOTIDE SEQUENCE [LARGE SCALE GENOMIC DNA]</scope>
    <source>
        <strain evidence="3">LMG 31159</strain>
    </source>
</reference>
<evidence type="ECO:0000313" key="3">
    <source>
        <dbReference type="Proteomes" id="UP000698752"/>
    </source>
</evidence>
<dbReference type="Pfam" id="PF01370">
    <property type="entry name" value="Epimerase"/>
    <property type="match status" value="1"/>
</dbReference>
<evidence type="ECO:0000259" key="1">
    <source>
        <dbReference type="Pfam" id="PF01370"/>
    </source>
</evidence>
<gene>
    <name evidence="2" type="ORF">GXW78_27525</name>
</gene>
<feature type="non-terminal residue" evidence="2">
    <location>
        <position position="53"/>
    </location>
</feature>
<organism evidence="2 3">
    <name type="scientific">Neoroseomonas terrae</name>
    <dbReference type="NCBI Taxonomy" id="424799"/>
    <lineage>
        <taxon>Bacteria</taxon>
        <taxon>Pseudomonadati</taxon>
        <taxon>Pseudomonadota</taxon>
        <taxon>Alphaproteobacteria</taxon>
        <taxon>Acetobacterales</taxon>
        <taxon>Acetobacteraceae</taxon>
        <taxon>Neoroseomonas</taxon>
    </lineage>
</organism>
<keyword evidence="3" id="KW-1185">Reference proteome</keyword>
<evidence type="ECO:0000313" key="2">
    <source>
        <dbReference type="EMBL" id="MBR0653424.1"/>
    </source>
</evidence>
<accession>A0ABS5EQX9</accession>
<comment type="caution">
    <text evidence="2">The sequence shown here is derived from an EMBL/GenBank/DDBJ whole genome shotgun (WGS) entry which is preliminary data.</text>
</comment>
<proteinExistence type="predicted"/>
<dbReference type="Gene3D" id="3.40.50.720">
    <property type="entry name" value="NAD(P)-binding Rossmann-like Domain"/>
    <property type="match status" value="1"/>
</dbReference>
<protein>
    <submittedName>
        <fullName evidence="2">NAD-dependent epimerase/dehydratase family protein</fullName>
    </submittedName>
</protein>
<dbReference type="RefSeq" id="WP_211872129.1">
    <property type="nucleotide sequence ID" value="NZ_JAAEDI010000054.1"/>
</dbReference>
<sequence length="53" mass="5853">MPILVTGGFGFIGSAVLRRLLTTTDEVVVNVDRMTYAASPESLGTWLRHPRHI</sequence>
<feature type="domain" description="NAD-dependent epimerase/dehydratase" evidence="1">
    <location>
        <begin position="3"/>
        <end position="42"/>
    </location>
</feature>
<dbReference type="InterPro" id="IPR036291">
    <property type="entry name" value="NAD(P)-bd_dom_sf"/>
</dbReference>
<dbReference type="SUPFAM" id="SSF51735">
    <property type="entry name" value="NAD(P)-binding Rossmann-fold domains"/>
    <property type="match status" value="1"/>
</dbReference>